<evidence type="ECO:0000256" key="1">
    <source>
        <dbReference type="SAM" id="Phobius"/>
    </source>
</evidence>
<feature type="transmembrane region" description="Helical" evidence="1">
    <location>
        <begin position="6"/>
        <end position="29"/>
    </location>
</feature>
<protein>
    <submittedName>
        <fullName evidence="2">Uncharacterized protein</fullName>
    </submittedName>
</protein>
<reference evidence="2 3" key="1">
    <citation type="submission" date="2023-09" db="EMBL/GenBank/DDBJ databases">
        <title>Microbial mechanism of fulvic acid promoting antimony reduction mineralization in rice fields.</title>
        <authorList>
            <person name="Chen G."/>
            <person name="Lan J."/>
        </authorList>
    </citation>
    <scope>NUCLEOTIDE SEQUENCE [LARGE SCALE GENOMIC DNA]</scope>
    <source>
        <strain evidence="2 3">PS1</strain>
    </source>
</reference>
<sequence>MEVFGIMGFTFGATGFIFGLIAFTTALTNSNKVKELEKRIYDLEEK</sequence>
<keyword evidence="3" id="KW-1185">Reference proteome</keyword>
<accession>A0ABY9VIR6</accession>
<keyword evidence="1" id="KW-1133">Transmembrane helix</keyword>
<dbReference type="EMBL" id="CP134494">
    <property type="protein sequence ID" value="WNF22495.1"/>
    <property type="molecule type" value="Genomic_DNA"/>
</dbReference>
<keyword evidence="1" id="KW-0812">Transmembrane</keyword>
<dbReference type="Proteomes" id="UP001303324">
    <property type="component" value="Chromosome"/>
</dbReference>
<name>A0ABY9VIR6_9BACI</name>
<evidence type="ECO:0000313" key="2">
    <source>
        <dbReference type="EMBL" id="WNF22495.1"/>
    </source>
</evidence>
<keyword evidence="1" id="KW-0472">Membrane</keyword>
<gene>
    <name evidence="2" type="ORF">RH061_20430</name>
</gene>
<proteinExistence type="predicted"/>
<organism evidence="2 3">
    <name type="scientific">Mesobacillus jeotgali</name>
    <dbReference type="NCBI Taxonomy" id="129985"/>
    <lineage>
        <taxon>Bacteria</taxon>
        <taxon>Bacillati</taxon>
        <taxon>Bacillota</taxon>
        <taxon>Bacilli</taxon>
        <taxon>Bacillales</taxon>
        <taxon>Bacillaceae</taxon>
        <taxon>Mesobacillus</taxon>
    </lineage>
</organism>
<evidence type="ECO:0000313" key="3">
    <source>
        <dbReference type="Proteomes" id="UP001303324"/>
    </source>
</evidence>
<dbReference type="RefSeq" id="WP_311072625.1">
    <property type="nucleotide sequence ID" value="NZ_CP134494.1"/>
</dbReference>